<proteinExistence type="predicted"/>
<sequence length="103" mass="12086">MKKKMRYFESSKEQKGRYMNTMPASSFRSLSLSFRNNLLTNDGLLLGKKYSNGRLVNLYQLYGFYVEVFFHKDSDKVSRMKVREQGLSMEGYLENVCLPADLF</sequence>
<gene>
    <name evidence="1" type="ORF">HNQ88_003315</name>
</gene>
<accession>A0AAE4BRI4</accession>
<dbReference type="Proteomes" id="UP001185092">
    <property type="component" value="Unassembled WGS sequence"/>
</dbReference>
<keyword evidence="2" id="KW-1185">Reference proteome</keyword>
<dbReference type="AlphaFoldDB" id="A0AAE4BRI4"/>
<comment type="caution">
    <text evidence="1">The sequence shown here is derived from an EMBL/GenBank/DDBJ whole genome shotgun (WGS) entry which is preliminary data.</text>
</comment>
<name>A0AAE4BRI4_9BACT</name>
<reference evidence="1" key="1">
    <citation type="submission" date="2023-07" db="EMBL/GenBank/DDBJ databases">
        <title>Genomic Encyclopedia of Type Strains, Phase IV (KMG-IV): sequencing the most valuable type-strain genomes for metagenomic binning, comparative biology and taxonomic classification.</title>
        <authorList>
            <person name="Goeker M."/>
        </authorList>
    </citation>
    <scope>NUCLEOTIDE SEQUENCE</scope>
    <source>
        <strain evidence="1">DSM 26174</strain>
    </source>
</reference>
<dbReference type="RefSeq" id="WP_309940148.1">
    <property type="nucleotide sequence ID" value="NZ_AP025305.1"/>
</dbReference>
<evidence type="ECO:0000313" key="1">
    <source>
        <dbReference type="EMBL" id="MDR6240249.1"/>
    </source>
</evidence>
<protein>
    <submittedName>
        <fullName evidence="1">Uncharacterized protein</fullName>
    </submittedName>
</protein>
<organism evidence="1 2">
    <name type="scientific">Aureibacter tunicatorum</name>
    <dbReference type="NCBI Taxonomy" id="866807"/>
    <lineage>
        <taxon>Bacteria</taxon>
        <taxon>Pseudomonadati</taxon>
        <taxon>Bacteroidota</taxon>
        <taxon>Cytophagia</taxon>
        <taxon>Cytophagales</taxon>
        <taxon>Persicobacteraceae</taxon>
        <taxon>Aureibacter</taxon>
    </lineage>
</organism>
<dbReference type="EMBL" id="JAVDQD010000004">
    <property type="protein sequence ID" value="MDR6240249.1"/>
    <property type="molecule type" value="Genomic_DNA"/>
</dbReference>
<evidence type="ECO:0000313" key="2">
    <source>
        <dbReference type="Proteomes" id="UP001185092"/>
    </source>
</evidence>